<protein>
    <submittedName>
        <fullName evidence="2">SGNH hydrolase</fullName>
    </submittedName>
</protein>
<name>A0A9P4JER7_9PLEO</name>
<feature type="chain" id="PRO_5040324825" evidence="1">
    <location>
        <begin position="26"/>
        <end position="444"/>
    </location>
</feature>
<dbReference type="InterPro" id="IPR036514">
    <property type="entry name" value="SGNH_hydro_sf"/>
</dbReference>
<keyword evidence="1" id="KW-0732">Signal</keyword>
<proteinExistence type="predicted"/>
<evidence type="ECO:0000313" key="3">
    <source>
        <dbReference type="Proteomes" id="UP000799536"/>
    </source>
</evidence>
<organism evidence="2 3">
    <name type="scientific">Delitschia confertaspora ATCC 74209</name>
    <dbReference type="NCBI Taxonomy" id="1513339"/>
    <lineage>
        <taxon>Eukaryota</taxon>
        <taxon>Fungi</taxon>
        <taxon>Dikarya</taxon>
        <taxon>Ascomycota</taxon>
        <taxon>Pezizomycotina</taxon>
        <taxon>Dothideomycetes</taxon>
        <taxon>Pleosporomycetidae</taxon>
        <taxon>Pleosporales</taxon>
        <taxon>Delitschiaceae</taxon>
        <taxon>Delitschia</taxon>
    </lineage>
</organism>
<gene>
    <name evidence="2" type="ORF">GQ43DRAFT_379595</name>
</gene>
<dbReference type="SUPFAM" id="SSF52266">
    <property type="entry name" value="SGNH hydrolase"/>
    <property type="match status" value="1"/>
</dbReference>
<dbReference type="PANTHER" id="PTHR43784">
    <property type="entry name" value="GDSL-LIKE LIPASE/ACYLHYDROLASE, PUTATIVE (AFU_ORTHOLOGUE AFUA_2G00820)-RELATED"/>
    <property type="match status" value="1"/>
</dbReference>
<keyword evidence="2" id="KW-0378">Hydrolase</keyword>
<dbReference type="AlphaFoldDB" id="A0A9P4JER7"/>
<keyword evidence="3" id="KW-1185">Reference proteome</keyword>
<dbReference type="OrthoDB" id="10071171at2759"/>
<dbReference type="GO" id="GO:0016788">
    <property type="term" value="F:hydrolase activity, acting on ester bonds"/>
    <property type="evidence" value="ECO:0007669"/>
    <property type="project" value="InterPro"/>
</dbReference>
<dbReference type="InterPro" id="IPR001087">
    <property type="entry name" value="GDSL"/>
</dbReference>
<evidence type="ECO:0000256" key="1">
    <source>
        <dbReference type="SAM" id="SignalP"/>
    </source>
</evidence>
<reference evidence="2" key="1">
    <citation type="journal article" date="2020" name="Stud. Mycol.">
        <title>101 Dothideomycetes genomes: a test case for predicting lifestyles and emergence of pathogens.</title>
        <authorList>
            <person name="Haridas S."/>
            <person name="Albert R."/>
            <person name="Binder M."/>
            <person name="Bloem J."/>
            <person name="Labutti K."/>
            <person name="Salamov A."/>
            <person name="Andreopoulos B."/>
            <person name="Baker S."/>
            <person name="Barry K."/>
            <person name="Bills G."/>
            <person name="Bluhm B."/>
            <person name="Cannon C."/>
            <person name="Castanera R."/>
            <person name="Culley D."/>
            <person name="Daum C."/>
            <person name="Ezra D."/>
            <person name="Gonzalez J."/>
            <person name="Henrissat B."/>
            <person name="Kuo A."/>
            <person name="Liang C."/>
            <person name="Lipzen A."/>
            <person name="Lutzoni F."/>
            <person name="Magnuson J."/>
            <person name="Mondo S."/>
            <person name="Nolan M."/>
            <person name="Ohm R."/>
            <person name="Pangilinan J."/>
            <person name="Park H.-J."/>
            <person name="Ramirez L."/>
            <person name="Alfaro M."/>
            <person name="Sun H."/>
            <person name="Tritt A."/>
            <person name="Yoshinaga Y."/>
            <person name="Zwiers L.-H."/>
            <person name="Turgeon B."/>
            <person name="Goodwin S."/>
            <person name="Spatafora J."/>
            <person name="Crous P."/>
            <person name="Grigoriev I."/>
        </authorList>
    </citation>
    <scope>NUCLEOTIDE SEQUENCE</scope>
    <source>
        <strain evidence="2">ATCC 74209</strain>
    </source>
</reference>
<feature type="signal peptide" evidence="1">
    <location>
        <begin position="1"/>
        <end position="25"/>
    </location>
</feature>
<dbReference type="Pfam" id="PF00657">
    <property type="entry name" value="Lipase_GDSL"/>
    <property type="match status" value="1"/>
</dbReference>
<dbReference type="InterPro" id="IPR053140">
    <property type="entry name" value="GDSL_Rv0518-like"/>
</dbReference>
<dbReference type="Proteomes" id="UP000799536">
    <property type="component" value="Unassembled WGS sequence"/>
</dbReference>
<comment type="caution">
    <text evidence="2">The sequence shown here is derived from an EMBL/GenBank/DDBJ whole genome shotgun (WGS) entry which is preliminary data.</text>
</comment>
<accession>A0A9P4JER7</accession>
<dbReference type="EMBL" id="ML994175">
    <property type="protein sequence ID" value="KAF2198048.1"/>
    <property type="molecule type" value="Genomic_DNA"/>
</dbReference>
<sequence>MVNSRVVSFLAGALSLLGGSVSVEAASKGGIRANPSNGHWVDTWASMPQLVEPANLPPAPFNESGAVWVNSTLRQTLHMTVGASQIRLTISNAFGATNLPITAVTVALPFNNSAGVSAIQTKTLKKVTFSGRESISIPNGGLAVSDPIDFAVKPMANVAVTMYLKDGQKGNAITGHPGSRTTSWMQRGNAVEAGNLTDSSVMGTAHWYFLSSISAWTHPQTTNLAIVGDSITDGRGSTTDANNRWPDLLLARLQKSPLTSYIAIANQAAGGNRILADGLGPSALSRIERDVLSHPNVGYAMIFEGVNDIGTADATTAAQDDVYTSLIQAYQQMVSRIHAYGIPVFGATITPFSAPSNFTGQPYSKPEREVTRQKVNKWIRESGVFDGVVDFDAVVRNKNIPSQLDPRYDSGDYLHPNVAGYTKMAEEFPVGLFARWRGGADEFM</sequence>
<dbReference type="Gene3D" id="3.40.50.1110">
    <property type="entry name" value="SGNH hydrolase"/>
    <property type="match status" value="1"/>
</dbReference>
<dbReference type="PANTHER" id="PTHR43784:SF3">
    <property type="entry name" value="GDSL FAMILY LIPASE"/>
    <property type="match status" value="1"/>
</dbReference>
<evidence type="ECO:0000313" key="2">
    <source>
        <dbReference type="EMBL" id="KAF2198048.1"/>
    </source>
</evidence>
<dbReference type="CDD" id="cd01830">
    <property type="entry name" value="XynE_like"/>
    <property type="match status" value="1"/>
</dbReference>